<comment type="caution">
    <text evidence="2">The sequence shown here is derived from an EMBL/GenBank/DDBJ whole genome shotgun (WGS) entry which is preliminary data.</text>
</comment>
<accession>K2H1E4</accession>
<dbReference type="InterPro" id="IPR037522">
    <property type="entry name" value="HD_GYP_dom"/>
</dbReference>
<reference evidence="2" key="1">
    <citation type="journal article" date="2012" name="Science">
        <title>Fermentation, hydrogen, and sulfur metabolism in multiple uncultivated bacterial phyla.</title>
        <authorList>
            <person name="Wrighton K.C."/>
            <person name="Thomas B.C."/>
            <person name="Sharon I."/>
            <person name="Miller C.S."/>
            <person name="Castelle C.J."/>
            <person name="VerBerkmoes N.C."/>
            <person name="Wilkins M.J."/>
            <person name="Hettich R.L."/>
            <person name="Lipton M.S."/>
            <person name="Williams K.H."/>
            <person name="Long P.E."/>
            <person name="Banfield J.F."/>
        </authorList>
    </citation>
    <scope>NUCLEOTIDE SEQUENCE [LARGE SCALE GENOMIC DNA]</scope>
</reference>
<organism evidence="2">
    <name type="scientific">uncultured bacterium</name>
    <name type="common">gcode 4</name>
    <dbReference type="NCBI Taxonomy" id="1234023"/>
    <lineage>
        <taxon>Bacteria</taxon>
        <taxon>environmental samples</taxon>
    </lineage>
</organism>
<dbReference type="SUPFAM" id="SSF55785">
    <property type="entry name" value="PYP-like sensor domain (PAS domain)"/>
    <property type="match status" value="1"/>
</dbReference>
<dbReference type="EMBL" id="AMFJ01000131">
    <property type="protein sequence ID" value="EKE29635.1"/>
    <property type="molecule type" value="Genomic_DNA"/>
</dbReference>
<name>K2H1E4_9BACT</name>
<dbReference type="GO" id="GO:0016787">
    <property type="term" value="F:hydrolase activity"/>
    <property type="evidence" value="ECO:0007669"/>
    <property type="project" value="UniProtKB-KW"/>
</dbReference>
<evidence type="ECO:0000259" key="1">
    <source>
        <dbReference type="PROSITE" id="PS51832"/>
    </source>
</evidence>
<dbReference type="Gene3D" id="1.10.3210.10">
    <property type="entry name" value="Hypothetical protein af1432"/>
    <property type="match status" value="1"/>
</dbReference>
<keyword evidence="2" id="KW-0378">Hydrolase</keyword>
<dbReference type="PANTHER" id="PTHR43155:SF2">
    <property type="entry name" value="CYCLIC DI-GMP PHOSPHODIESTERASE PA4108"/>
    <property type="match status" value="1"/>
</dbReference>
<sequence>MMWNNNPDNTLCAETLTGLVSVPENELEHRMSAVLSGVQDRFSLSAEEVAALSKLTKRLLEKEKSQSRFWTISTLSSMHYILWKIIDSDYGRKAYDVQEMDDEDVIRWLWLDDLKNNKNPIVIYHWDRPLYWNQAMQNITWYDFSEIKERYLNWESIMHLLYDWSEEELHKVESALWAWKTYENAVFTLRSKDGEKHMVAWFTRFIEYNWRVYTIRGWSVETSKIIEFLDQSNIAVQDFFNDIMNDKDPYTKWHINRVRTICDMIWRNMWFSEYSLKQLGNMAFFHDLGKRYIDDEILKKTWTYTSEEKKIMESHTWVWIMEVLNSWYEAYADWMVHHCDFYNENGNSALKFDEMVAICKNWWTVELSDFNRLMWTNIPEAWRMISIADTIDAIGSRRIYSKRAWHPISEIIKFITKELLDSSWLKESDWKIKLDMDVWHEIEDTNQKYLPYCIKFGWSYYIPNKGARIQFDPHILIKNYEKGDLSDQIKHVIFENDKEIVKEKIVEFIENIQRLEDKRDNHALSQEKWDESGTVPKFTDEDWMELSRLKNIYDNLLHIREEYWEE</sequence>
<protein>
    <submittedName>
        <fullName evidence="2">Metal dependent phosphohydrolase</fullName>
    </submittedName>
</protein>
<dbReference type="SUPFAM" id="SSF109604">
    <property type="entry name" value="HD-domain/PDEase-like"/>
    <property type="match status" value="1"/>
</dbReference>
<dbReference type="PANTHER" id="PTHR43155">
    <property type="entry name" value="CYCLIC DI-GMP PHOSPHODIESTERASE PA4108-RELATED"/>
    <property type="match status" value="1"/>
</dbReference>
<evidence type="ECO:0000313" key="2">
    <source>
        <dbReference type="EMBL" id="EKE29635.1"/>
    </source>
</evidence>
<dbReference type="AlphaFoldDB" id="K2H1E4"/>
<dbReference type="InterPro" id="IPR035965">
    <property type="entry name" value="PAS-like_dom_sf"/>
</dbReference>
<proteinExistence type="predicted"/>
<feature type="domain" description="HD-GYP" evidence="1">
    <location>
        <begin position="229"/>
        <end position="444"/>
    </location>
</feature>
<dbReference type="PROSITE" id="PS51832">
    <property type="entry name" value="HD_GYP"/>
    <property type="match status" value="1"/>
</dbReference>
<gene>
    <name evidence="2" type="ORF">ACD_2C00131G0005</name>
</gene>